<evidence type="ECO:0000256" key="8">
    <source>
        <dbReference type="ARBA" id="ARBA00022906"/>
    </source>
</evidence>
<evidence type="ECO:0000313" key="15">
    <source>
        <dbReference type="Proteomes" id="UP000031890"/>
    </source>
</evidence>
<evidence type="ECO:0000313" key="14">
    <source>
        <dbReference type="EMBL" id="AJI78610.1"/>
    </source>
</evidence>
<feature type="binding site" description="M2 metal binding site" evidence="13">
    <location>
        <position position="136"/>
    </location>
    <ligand>
        <name>Fe(2+)</name>
        <dbReference type="ChEBI" id="CHEBI:29033"/>
    </ligand>
</feature>
<comment type="subcellular location">
    <subcellularLocation>
        <location evidence="1 13">Cell membrane</location>
        <topology evidence="1 13">Multi-pass membrane protein</topology>
    </subcellularLocation>
</comment>
<dbReference type="OrthoDB" id="9787346at2"/>
<sequence>MDLTTVAFAFSLVLFSGLSTSIGGALAVGKKEPGPGFMAAALGLSAGVMLYVSFMEILPEGISKLGKAFGTEKSATWAGIIAFFAGIALIAIIDRAVPAEINPHEPATTEEEARRKRLMKTGVFTAFALALHNFPEGFATFLSGLEAPEIAIPIAVAIAIHNIPEGIAVAVPLRAATGSRTKAFWWATVSGLAEPVGALIGFAILMPFIGPVTMGISFAAIAGIMVFISLDELLPTAEETGKHHFAIYGVIAGMAIMAVSLMLFM</sequence>
<feature type="binding site" description="M2 metal binding site" evidence="13">
    <location>
        <position position="133"/>
    </location>
    <ligand>
        <name>Fe(2+)</name>
        <dbReference type="ChEBI" id="CHEBI:29033"/>
    </ligand>
</feature>
<feature type="transmembrane region" description="Helical" evidence="13">
    <location>
        <begin position="150"/>
        <end position="171"/>
    </location>
</feature>
<comment type="function">
    <text evidence="13">Mediates zinc uptake. May also transport other divalent cations.</text>
</comment>
<keyword evidence="11 13" id="KW-0406">Ion transport</keyword>
<dbReference type="GO" id="GO:0005385">
    <property type="term" value="F:zinc ion transmembrane transporter activity"/>
    <property type="evidence" value="ECO:0007669"/>
    <property type="project" value="UniProtKB-UniRule"/>
</dbReference>
<evidence type="ECO:0000256" key="12">
    <source>
        <dbReference type="ARBA" id="ARBA00023136"/>
    </source>
</evidence>
<keyword evidence="9 13" id="KW-1133">Transmembrane helix</keyword>
<dbReference type="HOGENOM" id="CLU_015114_1_3_11"/>
<evidence type="ECO:0000256" key="11">
    <source>
        <dbReference type="ARBA" id="ARBA00023065"/>
    </source>
</evidence>
<dbReference type="HAMAP" id="MF_00548">
    <property type="entry name" value="ZupT"/>
    <property type="match status" value="1"/>
</dbReference>
<dbReference type="Pfam" id="PF02535">
    <property type="entry name" value="Zip"/>
    <property type="match status" value="1"/>
</dbReference>
<dbReference type="NCBIfam" id="NF003243">
    <property type="entry name" value="PRK04201.1"/>
    <property type="match status" value="1"/>
</dbReference>
<evidence type="ECO:0000256" key="6">
    <source>
        <dbReference type="ARBA" id="ARBA00022723"/>
    </source>
</evidence>
<dbReference type="EMBL" id="CP010827">
    <property type="protein sequence ID" value="AJI78610.1"/>
    <property type="molecule type" value="Genomic_DNA"/>
</dbReference>
<evidence type="ECO:0000256" key="5">
    <source>
        <dbReference type="ARBA" id="ARBA00022692"/>
    </source>
</evidence>
<dbReference type="STRING" id="161899.CSING_05360"/>
<keyword evidence="6" id="KW-0479">Metal-binding</keyword>
<name>A0A0B6F2G3_9CORY</name>
<protein>
    <recommendedName>
        <fullName evidence="13">Zinc transporter ZupT</fullName>
    </recommendedName>
</protein>
<organism evidence="14 15">
    <name type="scientific">Corynebacterium singulare</name>
    <dbReference type="NCBI Taxonomy" id="161899"/>
    <lineage>
        <taxon>Bacteria</taxon>
        <taxon>Bacillati</taxon>
        <taxon>Actinomycetota</taxon>
        <taxon>Actinomycetes</taxon>
        <taxon>Mycobacteriales</taxon>
        <taxon>Corynebacteriaceae</taxon>
        <taxon>Corynebacterium</taxon>
    </lineage>
</organism>
<proteinExistence type="inferred from homology"/>
<feature type="binding site" description="M1 metal binding site" evidence="13">
    <location>
        <position position="161"/>
    </location>
    <ligand>
        <name>Zn(2+)</name>
        <dbReference type="ChEBI" id="CHEBI:29105"/>
    </ligand>
</feature>
<feature type="transmembrane region" description="Helical" evidence="13">
    <location>
        <begin position="75"/>
        <end position="93"/>
    </location>
</feature>
<feature type="transmembrane region" description="Helical" evidence="13">
    <location>
        <begin position="37"/>
        <end position="54"/>
    </location>
</feature>
<dbReference type="Proteomes" id="UP000031890">
    <property type="component" value="Chromosome"/>
</dbReference>
<comment type="catalytic activity">
    <reaction evidence="13">
        <text>Zn(2+)(in) = Zn(2+)(out)</text>
        <dbReference type="Rhea" id="RHEA:29351"/>
        <dbReference type="ChEBI" id="CHEBI:29105"/>
    </reaction>
</comment>
<dbReference type="PANTHER" id="PTHR11040">
    <property type="entry name" value="ZINC/IRON TRANSPORTER"/>
    <property type="match status" value="1"/>
</dbReference>
<evidence type="ECO:0000256" key="9">
    <source>
        <dbReference type="ARBA" id="ARBA00022989"/>
    </source>
</evidence>
<feature type="binding site" description="M1 metal binding site" evidence="13">
    <location>
        <position position="165"/>
    </location>
    <ligand>
        <name>Zn(2+)</name>
        <dbReference type="ChEBI" id="CHEBI:29105"/>
    </ligand>
</feature>
<feature type="transmembrane region" description="Helical" evidence="13">
    <location>
        <begin position="245"/>
        <end position="264"/>
    </location>
</feature>
<dbReference type="RefSeq" id="WP_042530309.1">
    <property type="nucleotide sequence ID" value="NZ_CP010827.1"/>
</dbReference>
<keyword evidence="3 13" id="KW-0813">Transport</keyword>
<comment type="similarity">
    <text evidence="2 13">Belongs to the ZIP transporter (TC 2.A.5) family. ZupT subfamily.</text>
</comment>
<dbReference type="KEGG" id="csx:CSING_05360"/>
<keyword evidence="12 13" id="KW-0472">Membrane</keyword>
<dbReference type="GO" id="GO:0005886">
    <property type="term" value="C:plasma membrane"/>
    <property type="evidence" value="ECO:0007669"/>
    <property type="project" value="UniProtKB-SubCell"/>
</dbReference>
<keyword evidence="10" id="KW-0408">Iron</keyword>
<evidence type="ECO:0000256" key="4">
    <source>
        <dbReference type="ARBA" id="ARBA00022475"/>
    </source>
</evidence>
<dbReference type="GO" id="GO:0046872">
    <property type="term" value="F:metal ion binding"/>
    <property type="evidence" value="ECO:0007669"/>
    <property type="project" value="UniProtKB-KW"/>
</dbReference>
<feature type="transmembrane region" description="Helical" evidence="13">
    <location>
        <begin position="212"/>
        <end position="233"/>
    </location>
</feature>
<dbReference type="InterPro" id="IPR003689">
    <property type="entry name" value="ZIP"/>
</dbReference>
<evidence type="ECO:0000256" key="13">
    <source>
        <dbReference type="HAMAP-Rule" id="MF_00548"/>
    </source>
</evidence>
<evidence type="ECO:0000256" key="7">
    <source>
        <dbReference type="ARBA" id="ARBA00022833"/>
    </source>
</evidence>
<feature type="binding site" description="M1 metal binding site" evidence="13">
    <location>
        <position position="136"/>
    </location>
    <ligand>
        <name>Zn(2+)</name>
        <dbReference type="ChEBI" id="CHEBI:29105"/>
    </ligand>
</feature>
<feature type="binding site" description="M2 metal binding site" evidence="13">
    <location>
        <position position="162"/>
    </location>
    <ligand>
        <name>Fe(2+)</name>
        <dbReference type="ChEBI" id="CHEBI:29033"/>
    </ligand>
</feature>
<comment type="caution">
    <text evidence="13">Lacks conserved residue(s) required for the propagation of feature annotation.</text>
</comment>
<accession>A0A0B6F2G3</accession>
<evidence type="ECO:0000256" key="10">
    <source>
        <dbReference type="ARBA" id="ARBA00023004"/>
    </source>
</evidence>
<keyword evidence="7 13" id="KW-0862">Zinc</keyword>
<dbReference type="InterPro" id="IPR023498">
    <property type="entry name" value="Zn_transptr_ZupT"/>
</dbReference>
<dbReference type="PANTHER" id="PTHR11040:SF205">
    <property type="entry name" value="ZINC TRANSPORTER ZUPT"/>
    <property type="match status" value="1"/>
</dbReference>
<gene>
    <name evidence="13 14" type="primary">zupT</name>
    <name evidence="14" type="ORF">CSING_05360</name>
</gene>
<keyword evidence="4 13" id="KW-1003">Cell membrane</keyword>
<evidence type="ECO:0000256" key="3">
    <source>
        <dbReference type="ARBA" id="ARBA00022448"/>
    </source>
</evidence>
<reference evidence="14 15" key="1">
    <citation type="journal article" date="2015" name="Genome Announc.">
        <title>Complete Genome Sequence and Annotation of Corynebacterium singulare DSM 44357, Isolated from a Human Semen Specimen.</title>
        <authorList>
            <person name="Merten M."/>
            <person name="Brinkrolf K."/>
            <person name="Albersmeier A."/>
            <person name="Kutter Y."/>
            <person name="Ruckert C."/>
            <person name="Tauch A."/>
        </authorList>
    </citation>
    <scope>NUCLEOTIDE SEQUENCE [LARGE SCALE GENOMIC DNA]</scope>
    <source>
        <strain evidence="14">IBS B52218</strain>
    </source>
</reference>
<evidence type="ECO:0000256" key="2">
    <source>
        <dbReference type="ARBA" id="ARBA00009703"/>
    </source>
</evidence>
<keyword evidence="8 13" id="KW-0864">Zinc transport</keyword>
<evidence type="ECO:0000256" key="1">
    <source>
        <dbReference type="ARBA" id="ARBA00004651"/>
    </source>
</evidence>
<feature type="binding site" description="M2 metal binding site" evidence="13">
    <location>
        <position position="194"/>
    </location>
    <ligand>
        <name>Fe(2+)</name>
        <dbReference type="ChEBI" id="CHEBI:29033"/>
    </ligand>
</feature>
<feature type="binding site" description="M2 metal binding site" evidence="13">
    <location>
        <position position="165"/>
    </location>
    <ligand>
        <name>Fe(2+)</name>
        <dbReference type="ChEBI" id="CHEBI:29033"/>
    </ligand>
</feature>
<keyword evidence="5 13" id="KW-0812">Transmembrane</keyword>
<dbReference type="AlphaFoldDB" id="A0A0B6F2G3"/>